<evidence type="ECO:0000256" key="1">
    <source>
        <dbReference type="ARBA" id="ARBA00001966"/>
    </source>
</evidence>
<evidence type="ECO:0000256" key="6">
    <source>
        <dbReference type="ARBA" id="ARBA00023004"/>
    </source>
</evidence>
<dbReference type="Pfam" id="PF00142">
    <property type="entry name" value="Fer4_NifH"/>
    <property type="match status" value="1"/>
</dbReference>
<comment type="similarity">
    <text evidence="2">Belongs to the NifH/BchL/ChlL family.</text>
</comment>
<proteinExistence type="inferred from homology"/>
<accession>A0A932FV87</accession>
<dbReference type="AlphaFoldDB" id="A0A932FV87"/>
<keyword evidence="4" id="KW-0547">Nucleotide-binding</keyword>
<evidence type="ECO:0000256" key="4">
    <source>
        <dbReference type="ARBA" id="ARBA00022741"/>
    </source>
</evidence>
<keyword evidence="3" id="KW-0479">Metal-binding</keyword>
<evidence type="ECO:0008006" key="10">
    <source>
        <dbReference type="Google" id="ProtNLM"/>
    </source>
</evidence>
<dbReference type="Gene3D" id="3.40.50.300">
    <property type="entry name" value="P-loop containing nucleotide triphosphate hydrolases"/>
    <property type="match status" value="1"/>
</dbReference>
<reference evidence="8" key="1">
    <citation type="submission" date="2020-07" db="EMBL/GenBank/DDBJ databases">
        <title>Huge and variable diversity of episymbiotic CPR bacteria and DPANN archaea in groundwater ecosystems.</title>
        <authorList>
            <person name="He C.Y."/>
            <person name="Keren R."/>
            <person name="Whittaker M."/>
            <person name="Farag I.F."/>
            <person name="Doudna J."/>
            <person name="Cate J.H.D."/>
            <person name="Banfield J.F."/>
        </authorList>
    </citation>
    <scope>NUCLEOTIDE SEQUENCE</scope>
    <source>
        <strain evidence="8">NC_groundwater_672_Ag_B-0.1um_62_36</strain>
    </source>
</reference>
<gene>
    <name evidence="8" type="ORF">HYY20_06175</name>
</gene>
<dbReference type="PRINTS" id="PR00091">
    <property type="entry name" value="NITROGNASEII"/>
</dbReference>
<dbReference type="InterPro" id="IPR030655">
    <property type="entry name" value="NifH/chlL_CS"/>
</dbReference>
<keyword evidence="5" id="KW-0067">ATP-binding</keyword>
<name>A0A932FV87_UNCTE</name>
<dbReference type="PANTHER" id="PTHR42864:SF2">
    <property type="entry name" value="LIGHT-INDEPENDENT PROTOCHLOROPHYLLIDE REDUCTASE IRON-SULFUR ATP-BINDING PROTEIN"/>
    <property type="match status" value="1"/>
</dbReference>
<dbReference type="Proteomes" id="UP000769766">
    <property type="component" value="Unassembled WGS sequence"/>
</dbReference>
<dbReference type="InterPro" id="IPR000392">
    <property type="entry name" value="NifH/frxC"/>
</dbReference>
<evidence type="ECO:0000313" key="8">
    <source>
        <dbReference type="EMBL" id="MBI2876450.1"/>
    </source>
</evidence>
<dbReference type="GO" id="GO:0016491">
    <property type="term" value="F:oxidoreductase activity"/>
    <property type="evidence" value="ECO:0007669"/>
    <property type="project" value="InterPro"/>
</dbReference>
<protein>
    <recommendedName>
        <fullName evidence="10">Nitrogenase iron protein</fullName>
    </recommendedName>
</protein>
<dbReference type="PROSITE" id="PS51026">
    <property type="entry name" value="NIFH_FRXC_3"/>
    <property type="match status" value="1"/>
</dbReference>
<sequence>MTQQARQIALYGKGGIGKSTIASNLSVALADLGEKVFQIGCSPKIDSTAFLNGGEIVQPDILEQTRRKGDAKEHLMACIQRGYRGILCAETGGPEPAVGCAGYGVKLALDLLREHDLIAELGATFVIYDVIGDVVCGGFAQPMRSGYAREIYLVTSGEMLSLYSANNICGAVRAMSEEGADVQVGGIINNMRGVVQERELVEEFGRMVGAPVLAYIPRSPIVQEAEGEGGTVLEKRPDSPQAEVYRELARALLEARETVLPTPVELEEILALIRRHRAQ</sequence>
<evidence type="ECO:0000256" key="3">
    <source>
        <dbReference type="ARBA" id="ARBA00022723"/>
    </source>
</evidence>
<dbReference type="GO" id="GO:0051536">
    <property type="term" value="F:iron-sulfur cluster binding"/>
    <property type="evidence" value="ECO:0007669"/>
    <property type="project" value="UniProtKB-KW"/>
</dbReference>
<dbReference type="InterPro" id="IPR027417">
    <property type="entry name" value="P-loop_NTPase"/>
</dbReference>
<dbReference type="PROSITE" id="PS00746">
    <property type="entry name" value="NIFH_FRXC_1"/>
    <property type="match status" value="1"/>
</dbReference>
<comment type="caution">
    <text evidence="8">The sequence shown here is derived from an EMBL/GenBank/DDBJ whole genome shotgun (WGS) entry which is preliminary data.</text>
</comment>
<dbReference type="PIRSF" id="PIRSF000363">
    <property type="entry name" value="Nitrogenase_iron"/>
    <property type="match status" value="1"/>
</dbReference>
<dbReference type="PANTHER" id="PTHR42864">
    <property type="entry name" value="LIGHT-INDEPENDENT PROTOCHLOROPHYLLIDE REDUCTASE IRON-SULFUR ATP-BINDING PROTEIN"/>
    <property type="match status" value="1"/>
</dbReference>
<keyword evidence="6" id="KW-0408">Iron</keyword>
<keyword evidence="7" id="KW-0411">Iron-sulfur</keyword>
<evidence type="ECO:0000313" key="9">
    <source>
        <dbReference type="Proteomes" id="UP000769766"/>
    </source>
</evidence>
<dbReference type="EMBL" id="JACPRF010000188">
    <property type="protein sequence ID" value="MBI2876450.1"/>
    <property type="molecule type" value="Genomic_DNA"/>
</dbReference>
<dbReference type="GO" id="GO:0005524">
    <property type="term" value="F:ATP binding"/>
    <property type="evidence" value="ECO:0007669"/>
    <property type="project" value="UniProtKB-KW"/>
</dbReference>
<organism evidence="8 9">
    <name type="scientific">Tectimicrobiota bacterium</name>
    <dbReference type="NCBI Taxonomy" id="2528274"/>
    <lineage>
        <taxon>Bacteria</taxon>
        <taxon>Pseudomonadati</taxon>
        <taxon>Nitrospinota/Tectimicrobiota group</taxon>
        <taxon>Candidatus Tectimicrobiota</taxon>
    </lineage>
</organism>
<evidence type="ECO:0000256" key="2">
    <source>
        <dbReference type="ARBA" id="ARBA00005504"/>
    </source>
</evidence>
<comment type="cofactor">
    <cofactor evidence="1">
        <name>[4Fe-4S] cluster</name>
        <dbReference type="ChEBI" id="CHEBI:49883"/>
    </cofactor>
</comment>
<dbReference type="SUPFAM" id="SSF52540">
    <property type="entry name" value="P-loop containing nucleoside triphosphate hydrolases"/>
    <property type="match status" value="1"/>
</dbReference>
<evidence type="ECO:0000256" key="5">
    <source>
        <dbReference type="ARBA" id="ARBA00022840"/>
    </source>
</evidence>
<evidence type="ECO:0000256" key="7">
    <source>
        <dbReference type="ARBA" id="ARBA00023014"/>
    </source>
</evidence>
<dbReference type="GO" id="GO:0046872">
    <property type="term" value="F:metal ion binding"/>
    <property type="evidence" value="ECO:0007669"/>
    <property type="project" value="UniProtKB-KW"/>
</dbReference>
<dbReference type="CDD" id="cd02040">
    <property type="entry name" value="NifH"/>
    <property type="match status" value="1"/>
</dbReference>